<evidence type="ECO:0000256" key="1">
    <source>
        <dbReference type="SAM" id="MobiDB-lite"/>
    </source>
</evidence>
<proteinExistence type="predicted"/>
<accession>A0AAV3QWY6</accession>
<dbReference type="EMBL" id="BAABME010006118">
    <property type="protein sequence ID" value="GAA0167496.1"/>
    <property type="molecule type" value="Genomic_DNA"/>
</dbReference>
<comment type="caution">
    <text evidence="2">The sequence shown here is derived from an EMBL/GenBank/DDBJ whole genome shotgun (WGS) entry which is preliminary data.</text>
</comment>
<reference evidence="2 3" key="1">
    <citation type="submission" date="2024-01" db="EMBL/GenBank/DDBJ databases">
        <title>The complete chloroplast genome sequence of Lithospermum erythrorhizon: insights into the phylogenetic relationship among Boraginaceae species and the maternal lineages of purple gromwells.</title>
        <authorList>
            <person name="Okada T."/>
            <person name="Watanabe K."/>
        </authorList>
    </citation>
    <scope>NUCLEOTIDE SEQUENCE [LARGE SCALE GENOMIC DNA]</scope>
</reference>
<feature type="region of interest" description="Disordered" evidence="1">
    <location>
        <begin position="64"/>
        <end position="107"/>
    </location>
</feature>
<protein>
    <submittedName>
        <fullName evidence="2">Uncharacterized protein</fullName>
    </submittedName>
</protein>
<organism evidence="2 3">
    <name type="scientific">Lithospermum erythrorhizon</name>
    <name type="common">Purple gromwell</name>
    <name type="synonym">Lithospermum officinale var. erythrorhizon</name>
    <dbReference type="NCBI Taxonomy" id="34254"/>
    <lineage>
        <taxon>Eukaryota</taxon>
        <taxon>Viridiplantae</taxon>
        <taxon>Streptophyta</taxon>
        <taxon>Embryophyta</taxon>
        <taxon>Tracheophyta</taxon>
        <taxon>Spermatophyta</taxon>
        <taxon>Magnoliopsida</taxon>
        <taxon>eudicotyledons</taxon>
        <taxon>Gunneridae</taxon>
        <taxon>Pentapetalae</taxon>
        <taxon>asterids</taxon>
        <taxon>lamiids</taxon>
        <taxon>Boraginales</taxon>
        <taxon>Boraginaceae</taxon>
        <taxon>Boraginoideae</taxon>
        <taxon>Lithospermeae</taxon>
        <taxon>Lithospermum</taxon>
    </lineage>
</organism>
<sequence>MVGIPKPKTAIEGGSHFISLFLLFSIIFFQGKHLARTSPFSSFSNKSLHLRPLPHLFPGIEVASESPQATPAGSTPMKKKKKRSLVRGVKIPLTSEPAPSVPVSSQD</sequence>
<keyword evidence="3" id="KW-1185">Reference proteome</keyword>
<name>A0AAV3QWY6_LITER</name>
<dbReference type="AlphaFoldDB" id="A0AAV3QWY6"/>
<evidence type="ECO:0000313" key="3">
    <source>
        <dbReference type="Proteomes" id="UP001454036"/>
    </source>
</evidence>
<dbReference type="Proteomes" id="UP001454036">
    <property type="component" value="Unassembled WGS sequence"/>
</dbReference>
<evidence type="ECO:0000313" key="2">
    <source>
        <dbReference type="EMBL" id="GAA0167496.1"/>
    </source>
</evidence>
<gene>
    <name evidence="2" type="ORF">LIER_22418</name>
</gene>